<evidence type="ECO:0000259" key="1">
    <source>
        <dbReference type="Pfam" id="PF04471"/>
    </source>
</evidence>
<dbReference type="GO" id="GO:0009307">
    <property type="term" value="P:DNA restriction-modification system"/>
    <property type="evidence" value="ECO:0007669"/>
    <property type="project" value="InterPro"/>
</dbReference>
<accession>A0A177LVX4</accession>
<reference evidence="3" key="1">
    <citation type="submission" date="2016-03" db="EMBL/GenBank/DDBJ databases">
        <authorList>
            <person name="Heylen K."/>
            <person name="De Vos P."/>
            <person name="Vekeman B."/>
        </authorList>
    </citation>
    <scope>NUCLEOTIDE SEQUENCE [LARGE SCALE GENOMIC DNA]</scope>
    <source>
        <strain evidence="3">R-45363</strain>
    </source>
</reference>
<dbReference type="RefSeq" id="WP_064010428.1">
    <property type="nucleotide sequence ID" value="NZ_LUUG01000117.1"/>
</dbReference>
<evidence type="ECO:0000313" key="3">
    <source>
        <dbReference type="Proteomes" id="UP000078090"/>
    </source>
</evidence>
<protein>
    <recommendedName>
        <fullName evidence="1">Restriction endonuclease type IV Mrr domain-containing protein</fullName>
    </recommendedName>
</protein>
<sequence length="309" mass="33922">MASPVEQLYETIYGELPSKSGAAFERLASIAIFLLEGGEVRHDANLRGQFSKTLYQLDVHHKPTAGDKATMGEAKDYSNRGAKVGRGDLQKLGGALPDLAEIKSGAFFSATGFTAPAKKYAQAAKAITGGKEINLYELLLSTEQDENGFVKKIIINVHFEIPAPSHGQFIPALTEEAQELLKSKFLKEGESKFTYQLGLSEFFDASGSPILSLETLTTTGYGEASDDDKTSHGCYLLPGHHLNINGVLAELKGLEYHVPHEYFTRQIIITDDSTNRFVVKDESGESLLILTDKRLREFSFDDQGNLLKK</sequence>
<dbReference type="EMBL" id="LUUG01000117">
    <property type="protein sequence ID" value="OAH97641.1"/>
    <property type="molecule type" value="Genomic_DNA"/>
</dbReference>
<name>A0A177LVX4_METMH</name>
<dbReference type="AlphaFoldDB" id="A0A177LVX4"/>
<dbReference type="OrthoDB" id="7056506at2"/>
<organism evidence="2 3">
    <name type="scientific">Methylomonas methanica</name>
    <dbReference type="NCBI Taxonomy" id="421"/>
    <lineage>
        <taxon>Bacteria</taxon>
        <taxon>Pseudomonadati</taxon>
        <taxon>Pseudomonadota</taxon>
        <taxon>Gammaproteobacteria</taxon>
        <taxon>Methylococcales</taxon>
        <taxon>Methylococcaceae</taxon>
        <taxon>Methylomonas</taxon>
    </lineage>
</organism>
<dbReference type="Proteomes" id="UP000078090">
    <property type="component" value="Unassembled WGS sequence"/>
</dbReference>
<dbReference type="InterPro" id="IPR011856">
    <property type="entry name" value="tRNA_endonuc-like_dom_sf"/>
</dbReference>
<dbReference type="GO" id="GO:0003677">
    <property type="term" value="F:DNA binding"/>
    <property type="evidence" value="ECO:0007669"/>
    <property type="project" value="InterPro"/>
</dbReference>
<proteinExistence type="predicted"/>
<dbReference type="InterPro" id="IPR007560">
    <property type="entry name" value="Restrct_endonuc_IV_Mrr"/>
</dbReference>
<dbReference type="Gene3D" id="3.40.1350.10">
    <property type="match status" value="1"/>
</dbReference>
<evidence type="ECO:0000313" key="2">
    <source>
        <dbReference type="EMBL" id="OAH97641.1"/>
    </source>
</evidence>
<comment type="caution">
    <text evidence="2">The sequence shown here is derived from an EMBL/GenBank/DDBJ whole genome shotgun (WGS) entry which is preliminary data.</text>
</comment>
<dbReference type="GO" id="GO:0004519">
    <property type="term" value="F:endonuclease activity"/>
    <property type="evidence" value="ECO:0007669"/>
    <property type="project" value="InterPro"/>
</dbReference>
<feature type="domain" description="Restriction endonuclease type IV Mrr" evidence="1">
    <location>
        <begin position="64"/>
        <end position="127"/>
    </location>
</feature>
<gene>
    <name evidence="2" type="ORF">A1332_04375</name>
</gene>
<dbReference type="Pfam" id="PF04471">
    <property type="entry name" value="Mrr_cat"/>
    <property type="match status" value="1"/>
</dbReference>